<keyword evidence="11" id="KW-1133">Transmembrane helix</keyword>
<dbReference type="InterPro" id="IPR041371">
    <property type="entry name" value="GH92_N"/>
</dbReference>
<feature type="domain" description="CBM6" evidence="13">
    <location>
        <begin position="1162"/>
        <end position="1305"/>
    </location>
</feature>
<dbReference type="GO" id="GO:0006516">
    <property type="term" value="P:glycoprotein catabolic process"/>
    <property type="evidence" value="ECO:0007669"/>
    <property type="project" value="TreeGrafter"/>
</dbReference>
<dbReference type="SUPFAM" id="SSF48208">
    <property type="entry name" value="Six-hairpin glycosidases"/>
    <property type="match status" value="1"/>
</dbReference>
<dbReference type="InterPro" id="IPR000326">
    <property type="entry name" value="PAP2/HPO"/>
</dbReference>
<dbReference type="Gene3D" id="1.20.144.10">
    <property type="entry name" value="Phosphatidic acid phosphatase type 2/haloperoxidase"/>
    <property type="match status" value="1"/>
</dbReference>
<dbReference type="GO" id="GO:0016798">
    <property type="term" value="F:hydrolase activity, acting on glycosyl bonds"/>
    <property type="evidence" value="ECO:0007669"/>
    <property type="project" value="UniProtKB-KW"/>
</dbReference>
<dbReference type="PANTHER" id="PTHR12143:SF39">
    <property type="entry name" value="SECRETED PROTEIN"/>
    <property type="match status" value="1"/>
</dbReference>
<evidence type="ECO:0000256" key="11">
    <source>
        <dbReference type="SAM" id="Phobius"/>
    </source>
</evidence>
<proteinExistence type="inferred from homology"/>
<dbReference type="InterPro" id="IPR003961">
    <property type="entry name" value="FN3_dom"/>
</dbReference>
<dbReference type="GO" id="GO:0005829">
    <property type="term" value="C:cytosol"/>
    <property type="evidence" value="ECO:0007669"/>
    <property type="project" value="TreeGrafter"/>
</dbReference>
<dbReference type="Gene3D" id="1.20.1050.60">
    <property type="entry name" value="alpha-1,2-mannosidase"/>
    <property type="match status" value="1"/>
</dbReference>
<evidence type="ECO:0000256" key="8">
    <source>
        <dbReference type="ARBA" id="ARBA00023295"/>
    </source>
</evidence>
<dbReference type="RefSeq" id="WP_121687258.1">
    <property type="nucleotide sequence ID" value="NZ_RCUY01000001.1"/>
</dbReference>
<dbReference type="GO" id="GO:0000224">
    <property type="term" value="F:peptide-N4-(N-acetyl-beta-glucosaminyl)asparagine amidase activity"/>
    <property type="evidence" value="ECO:0007669"/>
    <property type="project" value="TreeGrafter"/>
</dbReference>
<evidence type="ECO:0000256" key="4">
    <source>
        <dbReference type="ARBA" id="ARBA00012646"/>
    </source>
</evidence>
<comment type="caution">
    <text evidence="14">The sequence shown here is derived from an EMBL/GenBank/DDBJ whole genome shotgun (WGS) entry which is preliminary data.</text>
</comment>
<dbReference type="InterPro" id="IPR012939">
    <property type="entry name" value="Glyco_hydro_92"/>
</dbReference>
<dbReference type="OrthoDB" id="9758923at2"/>
<dbReference type="CDD" id="cd04084">
    <property type="entry name" value="CBM6_xylanase-like"/>
    <property type="match status" value="3"/>
</dbReference>
<dbReference type="Pfam" id="PF07971">
    <property type="entry name" value="Glyco_hydro_92"/>
    <property type="match status" value="2"/>
</dbReference>
<dbReference type="Gene3D" id="3.30.2080.10">
    <property type="entry name" value="GH92 mannosidase domain"/>
    <property type="match status" value="1"/>
</dbReference>
<evidence type="ECO:0000259" key="12">
    <source>
        <dbReference type="PROSITE" id="PS50853"/>
    </source>
</evidence>
<evidence type="ECO:0000313" key="14">
    <source>
        <dbReference type="EMBL" id="RLP84788.1"/>
    </source>
</evidence>
<evidence type="ECO:0000256" key="3">
    <source>
        <dbReference type="ARBA" id="ARBA00009017"/>
    </source>
</evidence>
<evidence type="ECO:0000259" key="13">
    <source>
        <dbReference type="PROSITE" id="PS51175"/>
    </source>
</evidence>
<keyword evidence="15" id="KW-1185">Reference proteome</keyword>
<dbReference type="InterPro" id="IPR006584">
    <property type="entry name" value="Cellulose-bd_IV"/>
</dbReference>
<evidence type="ECO:0000256" key="1">
    <source>
        <dbReference type="ARBA" id="ARBA00000032"/>
    </source>
</evidence>
<sequence length="2303" mass="239761">MRNRPQASLQQRSDTVPIGTRPALFRPLAATLALSVGLASAIALTPVSASAAPAATDLAALVNPFVSTADDNGNDLPGAQAPNGLAKVNPLSSAGRNHTGYNYNSTQISGFTHTNLDGVGGSGGGGDILVVPTAVQYTQRPNTSTYAHDFSHKDEDASPGYYRANLALSDGPQNAIVKTGKNVNAEVTAATRTAVHSYAFPADQTPSLVFDLKNNFTSRDSSSVTAGTLEDGRVSLAGQVSGNFNGAKYQLFYYAETEQPAGVKTWADGTPLDETATRSGQDTGAVLSFNAGTQNVGLRVTLSPISSEQAKIDQSAEVGGKSFEQVRAATKAEWNERLGAVNITASAQADPTGELQKLFYTHLYRMNAMPINATSTSGTYRGVDGVVHTAAGFTYYDGWAAWDDFRKYSVFAYVNPAGYRDMIQSLIYLFADQARSGKNKLGDLTQSVPSVRWERSPVIIADALSKGYTGFTRLDEAYPMIANLVGYYSGQEQRQGYVNDRPAVSVERGYDQWALAIIADQLGKTADAASLRAQSNLAFTSNIKPDAWTAKDGTKVGLLSPRNGKGEWTGVDYEKFEAANVYQGTLWQYHWYPAYDMNALIASMGGDAAARLAVNHFFGEDDPNNGRAMLHSNANEVDLQAPYLFNYVGEPAKTQKWVRDTYTKETWNRYIATGQTDGNRPPSGGGEFTPPIKTRVYKLAPDGFLPTMDNDAGTMSTMFVAAALGLFPVTAGSSQYQIGTPFFDQAQINYPGGRTFTIGAKNVSSDNFYVQQAALNGGAYGNTWLDYSDIIGGGNLSFTMGSAASSWGKNSAPAYSASQKTPGASPTKTYPVTASKDTLAANDKGVLNATTTLTLGDGARLSAPAGTDLTAAGSATVSGVPAGITARVTVTDATTLTLSIGGTLTENARVSVHLSDSVLADGVAAHQLVGQGVTTQSPITLSITSVSRLALQDLVDQALLVRPGNYAANTYRDFTVALAAAQKALANADTSGAALRSTTEALRQAADHLSIGQGGFRTLEAEASDEWSGGELKNEAFQSGGNLGGVRNGSWVRYLGMDFAGGVPETLQVRYANSAAVGNERSSVRVHAGDITGPVIAQGALPGTGSFGNYSTVTLNLTDTDSLIQARSITFEFSTSGQDWVGNFDRFQLFPHSDEPVGPRPLVVEAESWVKNSGNGLKSESSTWNDGPVTNLGGTYNGAWLDYGTRDFGNIGTDTVSVHYVNNSGRVGKNARVDFYLDVADPAKPGTPVATVALPATGDNWTVAGNVSAKLTTPVTGSHTLLAVLRADTTDALPYVGNFDAFTFTAPTTNTVAIEAEKWVAARPGQIKSENSTWNSGPVTNVGGTTDGDWIDYGNVVFGTLPITRVSVHYTANANRVGKNSRIEFYLDAADPAKPGTPVATVPLPPTSTSNWTTDVDAGIWLPIAITGTHRLSAVLRSETDGNHPFVANIDRYTFTTGDKPVEKELDLSALIAAVTAAEAVVPTLDRYPSIDAATFRRELAGAQLALKNTALTQGDINARVRTLSLAQAQLTPAIRIQLENALAQAKAVTVGRFRADTWAAFQEQIASATSALSASQASDTALAAALDALQNARAGLIERATTAPGVPTEVTASQDATSVSVTWTAPVDDGGSAITGYRVDFGEGRVLSITDPTERAATATWLKPGETYRATVSALNAAGESAASEPTLGVTVQTGGTGVVHTAPALAPAAEAPTARAAVSAPFPGDITSRGFASDSWPKTDGNYAADMLSGFSKLGPEILGTEAKVTDREKAIAFNDKKEIEINNAASQAQVDRAQVDADNSPVKTGTDALGSTLGPIFSAAMDAGELPKTKWILDRVGQKIDGADAVKPVWQYARPFLRLGLASEGGLIKDSRNGGYGGLAGSGSYPSGHTYAGYIAGTTLATLIPELSPAILARASEYGNNRLVLGFHYPLDVMGGRMIAQAVVAHRWADPEFAPLLEQAQQELEDVLGSKCAGASLTACSGTPYENRDVAGYTGVYTERLGYDFPKVTAGGAPLIAPSDAAALLKTTFPELNDAQRTAVLAQTAADSGGPLDLTAAGTESWERINLARAMTAQVSVSPDGSVTVTNYADETAQSVAAARGITVAGVAIDGFTPDVRSYVVDWPANYALPTAAVLPAADGTVGTTGLAGILPGVQAAGVRAAGSDTVRTFTVTSGNGDVVRTYTVAFNITADNHLPAGVDPGEGTDPGNGGTDPGNGGTDPGNGGTDPGNGGTDPGNGGTTPGNGGSPSSSPGAAGPGTGGGLAHTGGGDITLPLLGGAALLLLGLVIALRRRPRNEDGM</sequence>
<dbReference type="Gene3D" id="1.20.1610.10">
    <property type="entry name" value="alpha-1,2-mannosidases domains"/>
    <property type="match status" value="1"/>
</dbReference>
<feature type="transmembrane region" description="Helical" evidence="11">
    <location>
        <begin position="2274"/>
        <end position="2293"/>
    </location>
</feature>
<reference evidence="14 15" key="1">
    <citation type="submission" date="2018-10" db="EMBL/GenBank/DDBJ databases">
        <authorList>
            <person name="Li J."/>
        </authorList>
    </citation>
    <scope>NUCLEOTIDE SEQUENCE [LARGE SCALE GENOMIC DNA]</scope>
    <source>
        <strain evidence="14 15">JCM 11654</strain>
    </source>
</reference>
<comment type="similarity">
    <text evidence="3">Belongs to the class A bacterial acid phosphatase family.</text>
</comment>
<dbReference type="Gene3D" id="2.70.98.10">
    <property type="match status" value="1"/>
</dbReference>
<comment type="catalytic activity">
    <reaction evidence="1">
        <text>a phosphate monoester + H2O = an alcohol + phosphate</text>
        <dbReference type="Rhea" id="RHEA:15017"/>
        <dbReference type="ChEBI" id="CHEBI:15377"/>
        <dbReference type="ChEBI" id="CHEBI:30879"/>
        <dbReference type="ChEBI" id="CHEBI:43474"/>
        <dbReference type="ChEBI" id="CHEBI:67140"/>
        <dbReference type="EC" id="3.1.3.2"/>
    </reaction>
</comment>
<evidence type="ECO:0000256" key="7">
    <source>
        <dbReference type="ARBA" id="ARBA00022801"/>
    </source>
</evidence>
<dbReference type="SMART" id="SM00060">
    <property type="entry name" value="FN3"/>
    <property type="match status" value="1"/>
</dbReference>
<evidence type="ECO:0000256" key="10">
    <source>
        <dbReference type="SAM" id="MobiDB-lite"/>
    </source>
</evidence>
<evidence type="ECO:0000313" key="15">
    <source>
        <dbReference type="Proteomes" id="UP000269438"/>
    </source>
</evidence>
<dbReference type="EC" id="3.1.3.2" evidence="4"/>
<evidence type="ECO:0000256" key="5">
    <source>
        <dbReference type="ARBA" id="ARBA00022729"/>
    </source>
</evidence>
<dbReference type="SUPFAM" id="SSF48317">
    <property type="entry name" value="Acid phosphatase/Vanadium-dependent haloperoxidase"/>
    <property type="match status" value="1"/>
</dbReference>
<gene>
    <name evidence="14" type="ORF">D9V34_01975</name>
</gene>
<dbReference type="CDD" id="cd03397">
    <property type="entry name" value="PAP2_acid_phosphatase"/>
    <property type="match status" value="1"/>
</dbReference>
<dbReference type="EMBL" id="RCUY01000001">
    <property type="protein sequence ID" value="RLP84788.1"/>
    <property type="molecule type" value="Genomic_DNA"/>
</dbReference>
<dbReference type="PROSITE" id="PS01157">
    <property type="entry name" value="ACID_PHOSPH_CL_A"/>
    <property type="match status" value="1"/>
</dbReference>
<dbReference type="PROSITE" id="PS50853">
    <property type="entry name" value="FN3"/>
    <property type="match status" value="1"/>
</dbReference>
<dbReference type="GO" id="GO:0003993">
    <property type="term" value="F:acid phosphatase activity"/>
    <property type="evidence" value="ECO:0007669"/>
    <property type="project" value="UniProtKB-EC"/>
</dbReference>
<name>A0A3L7AYY9_9MICO</name>
<keyword evidence="9" id="KW-0624">Polysaccharide degradation</keyword>
<dbReference type="Gene3D" id="2.60.40.10">
    <property type="entry name" value="Immunoglobulins"/>
    <property type="match status" value="1"/>
</dbReference>
<protein>
    <recommendedName>
        <fullName evidence="4">acid phosphatase</fullName>
        <ecNumber evidence="4">3.1.3.2</ecNumber>
    </recommendedName>
</protein>
<dbReference type="GO" id="GO:0000272">
    <property type="term" value="P:polysaccharide catabolic process"/>
    <property type="evidence" value="ECO:0007669"/>
    <property type="project" value="UniProtKB-KW"/>
</dbReference>
<feature type="domain" description="CBM6" evidence="13">
    <location>
        <begin position="1312"/>
        <end position="1456"/>
    </location>
</feature>
<keyword evidence="6" id="KW-0574">Periplasm</keyword>
<dbReference type="SMART" id="SM00014">
    <property type="entry name" value="acidPPc"/>
    <property type="match status" value="1"/>
</dbReference>
<keyword evidence="5" id="KW-0732">Signal</keyword>
<keyword evidence="8" id="KW-0326">Glycosidase</keyword>
<dbReference type="InterPro" id="IPR013783">
    <property type="entry name" value="Ig-like_fold"/>
</dbReference>
<dbReference type="InterPro" id="IPR008979">
    <property type="entry name" value="Galactose-bd-like_sf"/>
</dbReference>
<dbReference type="Pfam" id="PF17678">
    <property type="entry name" value="Glyco_hydro_92N"/>
    <property type="match status" value="1"/>
</dbReference>
<keyword evidence="11" id="KW-0472">Membrane</keyword>
<dbReference type="Gene3D" id="2.60.120.260">
    <property type="entry name" value="Galactose-binding domain-like"/>
    <property type="match status" value="3"/>
</dbReference>
<dbReference type="GO" id="GO:0030288">
    <property type="term" value="C:outer membrane-bounded periplasmic space"/>
    <property type="evidence" value="ECO:0007669"/>
    <property type="project" value="InterPro"/>
</dbReference>
<dbReference type="InterPro" id="IPR001011">
    <property type="entry name" value="Acid_Pase_classA_bac"/>
</dbReference>
<evidence type="ECO:0000256" key="6">
    <source>
        <dbReference type="ARBA" id="ARBA00022764"/>
    </source>
</evidence>
<comment type="subcellular location">
    <subcellularLocation>
        <location evidence="2">Periplasm</location>
    </subcellularLocation>
</comment>
<dbReference type="InterPro" id="IPR036938">
    <property type="entry name" value="PAP2/HPO_sf"/>
</dbReference>
<dbReference type="SUPFAM" id="SSF49265">
    <property type="entry name" value="Fibronectin type III"/>
    <property type="match status" value="1"/>
</dbReference>
<dbReference type="PRINTS" id="PR00483">
    <property type="entry name" value="BACPHPHTASE"/>
</dbReference>
<dbReference type="GO" id="GO:0030246">
    <property type="term" value="F:carbohydrate binding"/>
    <property type="evidence" value="ECO:0007669"/>
    <property type="project" value="InterPro"/>
</dbReference>
<dbReference type="InterPro" id="IPR008928">
    <property type="entry name" value="6-hairpin_glycosidase_sf"/>
</dbReference>
<dbReference type="PANTHER" id="PTHR12143">
    <property type="entry name" value="PEPTIDE N-GLYCANASE PNGASE -RELATED"/>
    <property type="match status" value="1"/>
</dbReference>
<dbReference type="Pfam" id="PF01569">
    <property type="entry name" value="PAP2"/>
    <property type="match status" value="1"/>
</dbReference>
<dbReference type="CDD" id="cd00063">
    <property type="entry name" value="FN3"/>
    <property type="match status" value="1"/>
</dbReference>
<keyword evidence="11" id="KW-0812">Transmembrane</keyword>
<dbReference type="SMART" id="SM00606">
    <property type="entry name" value="CBD_IV"/>
    <property type="match status" value="3"/>
</dbReference>
<dbReference type="InterPro" id="IPR036116">
    <property type="entry name" value="FN3_sf"/>
</dbReference>
<feature type="domain" description="CBM6" evidence="13">
    <location>
        <begin position="1017"/>
        <end position="1150"/>
    </location>
</feature>
<feature type="region of interest" description="Disordered" evidence="10">
    <location>
        <begin position="2196"/>
        <end position="2266"/>
    </location>
</feature>
<dbReference type="InterPro" id="IPR014718">
    <property type="entry name" value="GH-type_carb-bd"/>
</dbReference>
<keyword evidence="9" id="KW-0119">Carbohydrate metabolism</keyword>
<dbReference type="InterPro" id="IPR018296">
    <property type="entry name" value="Acid_Pase_classA_bac_CS"/>
</dbReference>
<accession>A0A3L7AYY9</accession>
<feature type="compositionally biased region" description="Gly residues" evidence="10">
    <location>
        <begin position="2208"/>
        <end position="2249"/>
    </location>
</feature>
<dbReference type="InterPro" id="IPR050883">
    <property type="entry name" value="PNGase"/>
</dbReference>
<dbReference type="PROSITE" id="PS51175">
    <property type="entry name" value="CBM6"/>
    <property type="match status" value="3"/>
</dbReference>
<organism evidence="14 15">
    <name type="scientific">Mycetocola lacteus</name>
    <dbReference type="NCBI Taxonomy" id="76637"/>
    <lineage>
        <taxon>Bacteria</taxon>
        <taxon>Bacillati</taxon>
        <taxon>Actinomycetota</taxon>
        <taxon>Actinomycetes</taxon>
        <taxon>Micrococcales</taxon>
        <taxon>Microbacteriaceae</taxon>
        <taxon>Mycetocola</taxon>
    </lineage>
</organism>
<evidence type="ECO:0000256" key="9">
    <source>
        <dbReference type="ARBA" id="ARBA00023326"/>
    </source>
</evidence>
<keyword evidence="7" id="KW-0378">Hydrolase</keyword>
<dbReference type="InterPro" id="IPR005084">
    <property type="entry name" value="CBM6"/>
</dbReference>
<evidence type="ECO:0000256" key="2">
    <source>
        <dbReference type="ARBA" id="ARBA00004418"/>
    </source>
</evidence>
<dbReference type="Pfam" id="PF03422">
    <property type="entry name" value="CBM_6"/>
    <property type="match status" value="3"/>
</dbReference>
<dbReference type="SUPFAM" id="SSF49785">
    <property type="entry name" value="Galactose-binding domain-like"/>
    <property type="match status" value="3"/>
</dbReference>
<feature type="domain" description="Fibronectin type-III" evidence="12">
    <location>
        <begin position="1604"/>
        <end position="1698"/>
    </location>
</feature>
<dbReference type="Pfam" id="PF00041">
    <property type="entry name" value="fn3"/>
    <property type="match status" value="1"/>
</dbReference>
<dbReference type="Proteomes" id="UP000269438">
    <property type="component" value="Unassembled WGS sequence"/>
</dbReference>